<keyword evidence="3" id="KW-0378">Hydrolase</keyword>
<name>A0ABR2KUD1_9EUKA</name>
<keyword evidence="4" id="KW-1185">Reference proteome</keyword>
<comment type="caution">
    <text evidence="3">The sequence shown here is derived from an EMBL/GenBank/DDBJ whole genome shotgun (WGS) entry which is preliminary data.</text>
</comment>
<keyword evidence="1" id="KW-0175">Coiled coil</keyword>
<reference evidence="3 4" key="1">
    <citation type="submission" date="2024-04" db="EMBL/GenBank/DDBJ databases">
        <title>Tritrichomonas musculus Genome.</title>
        <authorList>
            <person name="Alves-Ferreira E."/>
            <person name="Grigg M."/>
            <person name="Lorenzi H."/>
            <person name="Galac M."/>
        </authorList>
    </citation>
    <scope>NUCLEOTIDE SEQUENCE [LARGE SCALE GENOMIC DNA]</scope>
    <source>
        <strain evidence="3 4">EAF2021</strain>
    </source>
</reference>
<dbReference type="InterPro" id="IPR007145">
    <property type="entry name" value="MAP65_Ase1_PRC1"/>
</dbReference>
<keyword evidence="3" id="KW-0645">Protease</keyword>
<evidence type="ECO:0000313" key="3">
    <source>
        <dbReference type="EMBL" id="KAK8894727.1"/>
    </source>
</evidence>
<dbReference type="PANTHER" id="PTHR19321:SF41">
    <property type="entry name" value="FASCETTO-RELATED"/>
    <property type="match status" value="1"/>
</dbReference>
<gene>
    <name evidence="3" type="ORF">M9Y10_023164</name>
</gene>
<evidence type="ECO:0000256" key="1">
    <source>
        <dbReference type="SAM" id="Coils"/>
    </source>
</evidence>
<evidence type="ECO:0000256" key="2">
    <source>
        <dbReference type="SAM" id="MobiDB-lite"/>
    </source>
</evidence>
<protein>
    <submittedName>
        <fullName evidence="3">Carboxypeptidase C prc1</fullName>
    </submittedName>
</protein>
<keyword evidence="3" id="KW-0121">Carboxypeptidase</keyword>
<organism evidence="3 4">
    <name type="scientific">Tritrichomonas musculus</name>
    <dbReference type="NCBI Taxonomy" id="1915356"/>
    <lineage>
        <taxon>Eukaryota</taxon>
        <taxon>Metamonada</taxon>
        <taxon>Parabasalia</taxon>
        <taxon>Tritrichomonadida</taxon>
        <taxon>Tritrichomonadidae</taxon>
        <taxon>Tritrichomonas</taxon>
    </lineage>
</organism>
<sequence length="485" mass="57109">MSLDFACDFNDAISTLQTIWVSMGLGEEEISKEKRDLEQEISKVFSNFVNSTSDRLHMMEQEIEDTLNAHAKLLRSFNHSEEEVNAVLNTQLEGTLKRRLQIVKDNYDKFHIKCEKQIMMFSSIQKQLDSLFEQLEITDKGEFSEVGDFDFSDERLEKYQKKLKDVKFEVKSRSDTMKQKKASVNKLLKELGETTPSDILLIFDTNSISDSSFKEVNAFIQDLEKEKDQRIFKMKEIANEITRLWDLLRVSNRERQEFLQAHSTISNNEISSCISERDRLRELRNQRLPELIEKLKEQIAEIFEYLQMAESSIPAFDETDPEKAFKLYEDELQKLENEKRKMSPYIDLITKREELLAEMVVLEKEAKKAAKLEGKGKPVDQKKQNRDEQARRRIRSLLPRLEKSLLIMLMEYKEDNFQNDFLWKGEPYIQKLSHIILSDVEINRAKKKNSRKKSMQPKKEVIGLIGEKGVSRRFSENNRMLVNFK</sequence>
<evidence type="ECO:0000313" key="4">
    <source>
        <dbReference type="Proteomes" id="UP001470230"/>
    </source>
</evidence>
<accession>A0ABR2KUD1</accession>
<dbReference type="Proteomes" id="UP001470230">
    <property type="component" value="Unassembled WGS sequence"/>
</dbReference>
<dbReference type="EMBL" id="JAPFFF010000003">
    <property type="protein sequence ID" value="KAK8894727.1"/>
    <property type="molecule type" value="Genomic_DNA"/>
</dbReference>
<feature type="region of interest" description="Disordered" evidence="2">
    <location>
        <begin position="372"/>
        <end position="391"/>
    </location>
</feature>
<dbReference type="Gene3D" id="1.20.58.1520">
    <property type="match status" value="1"/>
</dbReference>
<dbReference type="GO" id="GO:0004180">
    <property type="term" value="F:carboxypeptidase activity"/>
    <property type="evidence" value="ECO:0007669"/>
    <property type="project" value="UniProtKB-KW"/>
</dbReference>
<dbReference type="Pfam" id="PF03999">
    <property type="entry name" value="MAP65_ASE1"/>
    <property type="match status" value="1"/>
</dbReference>
<proteinExistence type="predicted"/>
<feature type="coiled-coil region" evidence="1">
    <location>
        <begin position="345"/>
        <end position="372"/>
    </location>
</feature>
<dbReference type="PANTHER" id="PTHR19321">
    <property type="entry name" value="PROTEIN REGULATOR OF CYTOKINESIS 1 PRC1-RELATED"/>
    <property type="match status" value="1"/>
</dbReference>